<proteinExistence type="predicted"/>
<keyword evidence="1" id="KW-0732">Signal</keyword>
<feature type="chain" id="PRO_5019465108" description="Lipocalin-like domain-containing protein" evidence="1">
    <location>
        <begin position="23"/>
        <end position="164"/>
    </location>
</feature>
<dbReference type="OrthoDB" id="1434105at2"/>
<feature type="signal peptide" evidence="1">
    <location>
        <begin position="1"/>
        <end position="22"/>
    </location>
</feature>
<reference evidence="2 3" key="1">
    <citation type="submission" date="2018-11" db="EMBL/GenBank/DDBJ databases">
        <title>Arenibacter aquaticus sp.nov., a marine bacterium isolated from surface seawater in the South China Sea.</title>
        <authorList>
            <person name="Guo J."/>
            <person name="Sun J."/>
        </authorList>
    </citation>
    <scope>NUCLEOTIDE SEQUENCE [LARGE SCALE GENOMIC DNA]</scope>
    <source>
        <strain evidence="2 3">GUO666</strain>
    </source>
</reference>
<dbReference type="PROSITE" id="PS51257">
    <property type="entry name" value="PROKAR_LIPOPROTEIN"/>
    <property type="match status" value="1"/>
</dbReference>
<sequence>MKYKLVLLFLSASLFFSCSNDSGDAEPKAENIIGVWQAYELRINYDTASDDEKNAKDLLDYLTAKDCYVLTFNFKEDLNVVIDNSLAYLELTFSSDGLGFPCPAEKDTETTVYSYEEGVLSYVDDDGQTLTMEVSIDGDVMMVDAADLDVLEVEAGGQLVFKRM</sequence>
<name>A0A430K7J7_9FLAO</name>
<evidence type="ECO:0000313" key="3">
    <source>
        <dbReference type="Proteomes" id="UP000267585"/>
    </source>
</evidence>
<evidence type="ECO:0008006" key="4">
    <source>
        <dbReference type="Google" id="ProtNLM"/>
    </source>
</evidence>
<accession>A0A430K7J7</accession>
<dbReference type="AlphaFoldDB" id="A0A430K7J7"/>
<protein>
    <recommendedName>
        <fullName evidence="4">Lipocalin-like domain-containing protein</fullName>
    </recommendedName>
</protein>
<dbReference type="RefSeq" id="WP_126160348.1">
    <property type="nucleotide sequence ID" value="NZ_RQPJ01000001.1"/>
</dbReference>
<comment type="caution">
    <text evidence="2">The sequence shown here is derived from an EMBL/GenBank/DDBJ whole genome shotgun (WGS) entry which is preliminary data.</text>
</comment>
<organism evidence="2 3">
    <name type="scientific">Arenibacter aquaticus</name>
    <dbReference type="NCBI Taxonomy" id="2489054"/>
    <lineage>
        <taxon>Bacteria</taxon>
        <taxon>Pseudomonadati</taxon>
        <taxon>Bacteroidota</taxon>
        <taxon>Flavobacteriia</taxon>
        <taxon>Flavobacteriales</taxon>
        <taxon>Flavobacteriaceae</taxon>
        <taxon>Arenibacter</taxon>
    </lineage>
</organism>
<gene>
    <name evidence="2" type="ORF">EHW67_00285</name>
</gene>
<dbReference type="EMBL" id="RQPJ01000001">
    <property type="protein sequence ID" value="RTE55045.1"/>
    <property type="molecule type" value="Genomic_DNA"/>
</dbReference>
<keyword evidence="3" id="KW-1185">Reference proteome</keyword>
<dbReference type="Proteomes" id="UP000267585">
    <property type="component" value="Unassembled WGS sequence"/>
</dbReference>
<evidence type="ECO:0000256" key="1">
    <source>
        <dbReference type="SAM" id="SignalP"/>
    </source>
</evidence>
<evidence type="ECO:0000313" key="2">
    <source>
        <dbReference type="EMBL" id="RTE55045.1"/>
    </source>
</evidence>